<dbReference type="Proteomes" id="UP000245626">
    <property type="component" value="Unassembled WGS sequence"/>
</dbReference>
<accession>A0ACD0NVM7</accession>
<evidence type="ECO:0000313" key="2">
    <source>
        <dbReference type="Proteomes" id="UP000245626"/>
    </source>
</evidence>
<gene>
    <name evidence="1" type="ORF">IE53DRAFT_127857</name>
</gene>
<protein>
    <submittedName>
        <fullName evidence="1">Uncharacterized protein</fullName>
    </submittedName>
</protein>
<proteinExistence type="predicted"/>
<dbReference type="EMBL" id="KZ820005">
    <property type="protein sequence ID" value="PWN49797.1"/>
    <property type="molecule type" value="Genomic_DNA"/>
</dbReference>
<sequence>MPFAASLSLPLSTSRTPPLSPSPKLVEAAHVCGRPSLGKFGGGRRGARGAGTLSAARSLFISECVTNQPESIFFSFSQDLVMKAEGGRREQDGRSGKGGGALSFTAEKAKGPRGGGERPKEEWRASSGHGASLERRESETITPQNLILITSFALHPHPLRQSF</sequence>
<evidence type="ECO:0000313" key="1">
    <source>
        <dbReference type="EMBL" id="PWN49797.1"/>
    </source>
</evidence>
<keyword evidence="2" id="KW-1185">Reference proteome</keyword>
<organism evidence="1 2">
    <name type="scientific">Violaceomyces palustris</name>
    <dbReference type="NCBI Taxonomy" id="1673888"/>
    <lineage>
        <taxon>Eukaryota</taxon>
        <taxon>Fungi</taxon>
        <taxon>Dikarya</taxon>
        <taxon>Basidiomycota</taxon>
        <taxon>Ustilaginomycotina</taxon>
        <taxon>Ustilaginomycetes</taxon>
        <taxon>Violaceomycetales</taxon>
        <taxon>Violaceomycetaceae</taxon>
        <taxon>Violaceomyces</taxon>
    </lineage>
</organism>
<reference evidence="1 2" key="1">
    <citation type="journal article" date="2018" name="Mol. Biol. Evol.">
        <title>Broad Genomic Sampling Reveals a Smut Pathogenic Ancestry of the Fungal Clade Ustilaginomycotina.</title>
        <authorList>
            <person name="Kijpornyongpan T."/>
            <person name="Mondo S.J."/>
            <person name="Barry K."/>
            <person name="Sandor L."/>
            <person name="Lee J."/>
            <person name="Lipzen A."/>
            <person name="Pangilinan J."/>
            <person name="LaButti K."/>
            <person name="Hainaut M."/>
            <person name="Henrissat B."/>
            <person name="Grigoriev I.V."/>
            <person name="Spatafora J.W."/>
            <person name="Aime M.C."/>
        </authorList>
    </citation>
    <scope>NUCLEOTIDE SEQUENCE [LARGE SCALE GENOMIC DNA]</scope>
    <source>
        <strain evidence="1 2">SA 807</strain>
    </source>
</reference>
<name>A0ACD0NVM7_9BASI</name>